<dbReference type="AlphaFoldDB" id="A0A1G4G9Q7"/>
<proteinExistence type="inferred from homology"/>
<evidence type="ECO:0000256" key="6">
    <source>
        <dbReference type="SAM" id="Phobius"/>
    </source>
</evidence>
<comment type="subcellular location">
    <subcellularLocation>
        <location evidence="1">Membrane</location>
        <topology evidence="1">Multi-pass membrane protein</topology>
    </subcellularLocation>
</comment>
<feature type="transmembrane region" description="Helical" evidence="6">
    <location>
        <begin position="28"/>
        <end position="49"/>
    </location>
</feature>
<dbReference type="EMBL" id="LT608328">
    <property type="protein sequence ID" value="SCM59290.1"/>
    <property type="molecule type" value="Genomic_DNA"/>
</dbReference>
<feature type="transmembrane region" description="Helical" evidence="6">
    <location>
        <begin position="331"/>
        <end position="352"/>
    </location>
</feature>
<feature type="transmembrane region" description="Helical" evidence="6">
    <location>
        <begin position="102"/>
        <end position="124"/>
    </location>
</feature>
<dbReference type="Proteomes" id="UP000178485">
    <property type="component" value="Chromosome i"/>
</dbReference>
<feature type="transmembrane region" description="Helical" evidence="6">
    <location>
        <begin position="61"/>
        <end position="82"/>
    </location>
</feature>
<feature type="transmembrane region" description="Helical" evidence="6">
    <location>
        <begin position="136"/>
        <end position="158"/>
    </location>
</feature>
<dbReference type="PANTHER" id="PTHR30238:SF0">
    <property type="entry name" value="THYLAKOID MEMBRANE PROTEIN TERC, CHLOROPLASTIC"/>
    <property type="match status" value="1"/>
</dbReference>
<dbReference type="STRING" id="1642646.ING2E5A_2493"/>
<feature type="transmembrane region" description="Helical" evidence="6">
    <location>
        <begin position="301"/>
        <end position="319"/>
    </location>
</feature>
<evidence type="ECO:0000313" key="7">
    <source>
        <dbReference type="EMBL" id="SCM59290.1"/>
    </source>
</evidence>
<dbReference type="InterPro" id="IPR022369">
    <property type="entry name" value="Integral_membrane_TerC_rswitch"/>
</dbReference>
<protein>
    <submittedName>
        <fullName evidence="7">Putative membrane protein STKORF319</fullName>
    </submittedName>
</protein>
<comment type="similarity">
    <text evidence="2">Belongs to the TerC family.</text>
</comment>
<evidence type="ECO:0000256" key="5">
    <source>
        <dbReference type="ARBA" id="ARBA00023136"/>
    </source>
</evidence>
<evidence type="ECO:0000256" key="2">
    <source>
        <dbReference type="ARBA" id="ARBA00007511"/>
    </source>
</evidence>
<name>A0A1G4G9Q7_9BACT</name>
<dbReference type="PANTHER" id="PTHR30238">
    <property type="entry name" value="MEMBRANE BOUND PREDICTED REDOX MODULATOR"/>
    <property type="match status" value="1"/>
</dbReference>
<evidence type="ECO:0000313" key="8">
    <source>
        <dbReference type="Proteomes" id="UP000178485"/>
    </source>
</evidence>
<keyword evidence="4 6" id="KW-1133">Transmembrane helix</keyword>
<keyword evidence="5 6" id="KW-0472">Membrane</keyword>
<feature type="transmembrane region" description="Helical" evidence="6">
    <location>
        <begin position="164"/>
        <end position="182"/>
    </location>
</feature>
<reference evidence="7 8" key="1">
    <citation type="submission" date="2016-08" db="EMBL/GenBank/DDBJ databases">
        <authorList>
            <person name="Seilhamer J.J."/>
        </authorList>
    </citation>
    <scope>NUCLEOTIDE SEQUENCE [LARGE SCALE GENOMIC DNA]</scope>
    <source>
        <strain evidence="7">ING2-E5A</strain>
    </source>
</reference>
<feature type="transmembrane region" description="Helical" evidence="6">
    <location>
        <begin position="228"/>
        <end position="254"/>
    </location>
</feature>
<evidence type="ECO:0000256" key="1">
    <source>
        <dbReference type="ARBA" id="ARBA00004141"/>
    </source>
</evidence>
<dbReference type="NCBIfam" id="TIGR03718">
    <property type="entry name" value="R_switched_Alx"/>
    <property type="match status" value="1"/>
</dbReference>
<dbReference type="RefSeq" id="WP_231960384.1">
    <property type="nucleotide sequence ID" value="NZ_LT608328.1"/>
</dbReference>
<evidence type="ECO:0000256" key="4">
    <source>
        <dbReference type="ARBA" id="ARBA00022989"/>
    </source>
</evidence>
<sequence length="384" mass="42710">MKFSLILNHYCSPELYLIKPGVYMNATVVYWIAFMAIFIIVYGIDLYVTSHRKEEITVKTALSWSAVWISVALAFGASFYFLIPQNQGSSLPTGPVLMTKFISGYLTEYSLSVDNLFVFILIFSMMGIQPSNQPKLLKLGILISVLLRILFILAGMGLVEKFHWIIYLFGLILIWTAYKMAFTKEDENVNPKSNILYKGASKLFPIDPDLHSPHFFTRINGKLHLTNIFLALLVIGSTDILFAVDSIPAIIGVIKEGVNGVLTLSEENFLAISSNLFAVMGLISLFFALKGIMGMFRYLKTGVSFILLFIGMKMLFSSVDAVADFFARHSWCSLAVIVATLLISILLSVLIAKSEGSGKFHDKVSQAKEGVKGAEHKGMGRFMQ</sequence>
<dbReference type="InterPro" id="IPR005496">
    <property type="entry name" value="Integral_membrane_TerC"/>
</dbReference>
<accession>A0A1G4G9Q7</accession>
<keyword evidence="3 6" id="KW-0812">Transmembrane</keyword>
<dbReference type="Pfam" id="PF03741">
    <property type="entry name" value="TerC"/>
    <property type="match status" value="1"/>
</dbReference>
<dbReference type="GO" id="GO:0016020">
    <property type="term" value="C:membrane"/>
    <property type="evidence" value="ECO:0007669"/>
    <property type="project" value="UniProtKB-SubCell"/>
</dbReference>
<dbReference type="KEGG" id="pmuc:ING2E5A_2493"/>
<organism evidence="7 8">
    <name type="scientific">Petrimonas mucosa</name>
    <dbReference type="NCBI Taxonomy" id="1642646"/>
    <lineage>
        <taxon>Bacteria</taxon>
        <taxon>Pseudomonadati</taxon>
        <taxon>Bacteroidota</taxon>
        <taxon>Bacteroidia</taxon>
        <taxon>Bacteroidales</taxon>
        <taxon>Dysgonomonadaceae</taxon>
        <taxon>Petrimonas</taxon>
    </lineage>
</organism>
<gene>
    <name evidence="7" type="ORF">ING2E5A_2493</name>
</gene>
<feature type="transmembrane region" description="Helical" evidence="6">
    <location>
        <begin position="269"/>
        <end position="289"/>
    </location>
</feature>
<evidence type="ECO:0000256" key="3">
    <source>
        <dbReference type="ARBA" id="ARBA00022692"/>
    </source>
</evidence>
<keyword evidence="8" id="KW-1185">Reference proteome</keyword>